<sequence>MAAISQGATLGTHSSLLLFQSDASACSWCTCARSSSLQSAWTGKRWGLLFPKLERKTLQRKPDQRAARLIRSQKSEIDAAKQPSFQKSHIQHGFRAVQPSQPDKIWEDLKREAIQQSQLEPYLASFLYAAIIAHPSLERSLAFHLANKLADTTLLSTQLFSLFSETFATDTSMQEAIRADICAFRERDPACTSYVHGMLNFKGFLACQAHRVAHRLWGQGRNGLALALQNRISEVFQVDIHPGAKIGKGVLFDHATGVVVGETAVIGNDVSILHHVTLGGTGNACGDRHPKVGNGVLIGAAATLLGAIKVGDGAKIGACSLVLIDVPPHSTAVGVPARIIPGKDPGASILNRDLPGQSMDHTSEILDYVI</sequence>
<dbReference type="EMBL" id="CM055095">
    <property type="protein sequence ID" value="KAJ7558791.1"/>
    <property type="molecule type" value="Genomic_DNA"/>
</dbReference>
<keyword evidence="2" id="KW-1185">Reference proteome</keyword>
<proteinExistence type="predicted"/>
<gene>
    <name evidence="1" type="ORF">O6H91_04G055800</name>
</gene>
<protein>
    <submittedName>
        <fullName evidence="1">Uncharacterized protein</fullName>
    </submittedName>
</protein>
<reference evidence="2" key="1">
    <citation type="journal article" date="2024" name="Proc. Natl. Acad. Sci. U.S.A.">
        <title>Extraordinary preservation of gene collinearity over three hundred million years revealed in homosporous lycophytes.</title>
        <authorList>
            <person name="Li C."/>
            <person name="Wickell D."/>
            <person name="Kuo L.Y."/>
            <person name="Chen X."/>
            <person name="Nie B."/>
            <person name="Liao X."/>
            <person name="Peng D."/>
            <person name="Ji J."/>
            <person name="Jenkins J."/>
            <person name="Williams M."/>
            <person name="Shu S."/>
            <person name="Plott C."/>
            <person name="Barry K."/>
            <person name="Rajasekar S."/>
            <person name="Grimwood J."/>
            <person name="Han X."/>
            <person name="Sun S."/>
            <person name="Hou Z."/>
            <person name="He W."/>
            <person name="Dai G."/>
            <person name="Sun C."/>
            <person name="Schmutz J."/>
            <person name="Leebens-Mack J.H."/>
            <person name="Li F.W."/>
            <person name="Wang L."/>
        </authorList>
    </citation>
    <scope>NUCLEOTIDE SEQUENCE [LARGE SCALE GENOMIC DNA]</scope>
    <source>
        <strain evidence="2">cv. PW_Plant_1</strain>
    </source>
</reference>
<evidence type="ECO:0000313" key="2">
    <source>
        <dbReference type="Proteomes" id="UP001162992"/>
    </source>
</evidence>
<evidence type="ECO:0000313" key="1">
    <source>
        <dbReference type="EMBL" id="KAJ7558791.1"/>
    </source>
</evidence>
<name>A0ACC2DX07_DIPCM</name>
<comment type="caution">
    <text evidence="1">The sequence shown here is derived from an EMBL/GenBank/DDBJ whole genome shotgun (WGS) entry which is preliminary data.</text>
</comment>
<dbReference type="Proteomes" id="UP001162992">
    <property type="component" value="Chromosome 4"/>
</dbReference>
<organism evidence="1 2">
    <name type="scientific">Diphasiastrum complanatum</name>
    <name type="common">Issler's clubmoss</name>
    <name type="synonym">Lycopodium complanatum</name>
    <dbReference type="NCBI Taxonomy" id="34168"/>
    <lineage>
        <taxon>Eukaryota</taxon>
        <taxon>Viridiplantae</taxon>
        <taxon>Streptophyta</taxon>
        <taxon>Embryophyta</taxon>
        <taxon>Tracheophyta</taxon>
        <taxon>Lycopodiopsida</taxon>
        <taxon>Lycopodiales</taxon>
        <taxon>Lycopodiaceae</taxon>
        <taxon>Lycopodioideae</taxon>
        <taxon>Diphasiastrum</taxon>
    </lineage>
</organism>
<accession>A0ACC2DX07</accession>